<dbReference type="Proteomes" id="UP000254701">
    <property type="component" value="Unassembled WGS sequence"/>
</dbReference>
<proteinExistence type="predicted"/>
<evidence type="ECO:0000256" key="3">
    <source>
        <dbReference type="ARBA" id="ARBA00022801"/>
    </source>
</evidence>
<dbReference type="InterPro" id="IPR051453">
    <property type="entry name" value="MBL_Glyoxalase_II"/>
</dbReference>
<dbReference type="PANTHER" id="PTHR46233:SF3">
    <property type="entry name" value="HYDROXYACYLGLUTATHIONE HYDROLASE GLOC"/>
    <property type="match status" value="1"/>
</dbReference>
<name>A0A380WJG8_AMIAI</name>
<dbReference type="InterPro" id="IPR001279">
    <property type="entry name" value="Metallo-B-lactamas"/>
</dbReference>
<dbReference type="InterPro" id="IPR036866">
    <property type="entry name" value="RibonucZ/Hydroxyglut_hydro"/>
</dbReference>
<dbReference type="CDD" id="cd07737">
    <property type="entry name" value="YcbL-like_MBL-fold"/>
    <property type="match status" value="1"/>
</dbReference>
<reference evidence="6 7" key="1">
    <citation type="submission" date="2018-06" db="EMBL/GenBank/DDBJ databases">
        <authorList>
            <consortium name="Pathogen Informatics"/>
            <person name="Doyle S."/>
        </authorList>
    </citation>
    <scope>NUCLEOTIDE SEQUENCE [LARGE SCALE GENOMIC DNA]</scope>
    <source>
        <strain evidence="6 7">NCTC10684</strain>
    </source>
</reference>
<evidence type="ECO:0000256" key="2">
    <source>
        <dbReference type="ARBA" id="ARBA00022723"/>
    </source>
</evidence>
<sequence length="213" mass="22908">MGQLNAGIVPVTPFQQNCTILFDTDDKTGVVVDPGGDVDTILSVLRQNGITITAIWLTHGHIDHAGGAMELKEAIGVEIVGPHEADKPLLDNLVTQAQKFGMDGSVRNCVPDRFLTEGETVSFGAHVFEVLHCPGHAPGHVVYYNRDAKFAHVGDVLFQGSVGRTDLYGGDHATLIRSIKEKLLPLGDDIGFICGHGPGSRFGDERRSNPYLV</sequence>
<organism evidence="6 7">
    <name type="scientific">Aminobacter aminovorans</name>
    <name type="common">Chelatobacter heintzii</name>
    <dbReference type="NCBI Taxonomy" id="83263"/>
    <lineage>
        <taxon>Bacteria</taxon>
        <taxon>Pseudomonadati</taxon>
        <taxon>Pseudomonadota</taxon>
        <taxon>Alphaproteobacteria</taxon>
        <taxon>Hyphomicrobiales</taxon>
        <taxon>Phyllobacteriaceae</taxon>
        <taxon>Aminobacter</taxon>
    </lineage>
</organism>
<dbReference type="AlphaFoldDB" id="A0A380WJG8"/>
<dbReference type="RefSeq" id="WP_115731167.1">
    <property type="nucleotide sequence ID" value="NZ_BAAAVY010000019.1"/>
</dbReference>
<dbReference type="SMART" id="SM00849">
    <property type="entry name" value="Lactamase_B"/>
    <property type="match status" value="1"/>
</dbReference>
<evidence type="ECO:0000259" key="5">
    <source>
        <dbReference type="SMART" id="SM00849"/>
    </source>
</evidence>
<protein>
    <submittedName>
        <fullName evidence="6">Hydroxyacylglutathione hydrolase</fullName>
    </submittedName>
</protein>
<dbReference type="Pfam" id="PF00753">
    <property type="entry name" value="Lactamase_B"/>
    <property type="match status" value="1"/>
</dbReference>
<evidence type="ECO:0000313" key="6">
    <source>
        <dbReference type="EMBL" id="SUU88905.1"/>
    </source>
</evidence>
<evidence type="ECO:0000256" key="4">
    <source>
        <dbReference type="ARBA" id="ARBA00022833"/>
    </source>
</evidence>
<keyword evidence="4" id="KW-0862">Zinc</keyword>
<dbReference type="SUPFAM" id="SSF56281">
    <property type="entry name" value="Metallo-hydrolase/oxidoreductase"/>
    <property type="match status" value="1"/>
</dbReference>
<dbReference type="PANTHER" id="PTHR46233">
    <property type="entry name" value="HYDROXYACYLGLUTATHIONE HYDROLASE GLOC"/>
    <property type="match status" value="1"/>
</dbReference>
<keyword evidence="2" id="KW-0479">Metal-binding</keyword>
<dbReference type="OrthoDB" id="9802991at2"/>
<feature type="domain" description="Metallo-beta-lactamase" evidence="5">
    <location>
        <begin position="15"/>
        <end position="196"/>
    </location>
</feature>
<comment type="cofactor">
    <cofactor evidence="1">
        <name>Zn(2+)</name>
        <dbReference type="ChEBI" id="CHEBI:29105"/>
    </cofactor>
</comment>
<gene>
    <name evidence="6" type="ORF">NCTC10684_02136</name>
</gene>
<dbReference type="Gene3D" id="3.60.15.10">
    <property type="entry name" value="Ribonuclease Z/Hydroxyacylglutathione hydrolase-like"/>
    <property type="match status" value="1"/>
</dbReference>
<dbReference type="GO" id="GO:0016787">
    <property type="term" value="F:hydrolase activity"/>
    <property type="evidence" value="ECO:0007669"/>
    <property type="project" value="UniProtKB-KW"/>
</dbReference>
<keyword evidence="3 6" id="KW-0378">Hydrolase</keyword>
<dbReference type="GO" id="GO:0046872">
    <property type="term" value="F:metal ion binding"/>
    <property type="evidence" value="ECO:0007669"/>
    <property type="project" value="UniProtKB-KW"/>
</dbReference>
<evidence type="ECO:0000256" key="1">
    <source>
        <dbReference type="ARBA" id="ARBA00001947"/>
    </source>
</evidence>
<accession>A0A380WJG8</accession>
<dbReference type="EMBL" id="UFSM01000001">
    <property type="protein sequence ID" value="SUU88905.1"/>
    <property type="molecule type" value="Genomic_DNA"/>
</dbReference>
<evidence type="ECO:0000313" key="7">
    <source>
        <dbReference type="Proteomes" id="UP000254701"/>
    </source>
</evidence>